<dbReference type="InterPro" id="IPR051270">
    <property type="entry name" value="Tyrosine-tRNA_ligase_regulator"/>
</dbReference>
<evidence type="ECO:0000256" key="7">
    <source>
        <dbReference type="ARBA" id="ARBA00022737"/>
    </source>
</evidence>
<dbReference type="Pfam" id="PF07645">
    <property type="entry name" value="EGF_CA"/>
    <property type="match status" value="2"/>
</dbReference>
<dbReference type="PROSITE" id="PS50026">
    <property type="entry name" value="EGF_3"/>
    <property type="match status" value="2"/>
</dbReference>
<comment type="subcellular location">
    <subcellularLocation>
        <location evidence="1">Cytoplasm</location>
    </subcellularLocation>
</comment>
<protein>
    <submittedName>
        <fullName evidence="20">Aminoacyl tRNA synthase complex-interacting multifunctional 1-like protein</fullName>
    </submittedName>
</protein>
<feature type="domain" description="EGF-like" evidence="17">
    <location>
        <begin position="118"/>
        <end position="156"/>
    </location>
</feature>
<evidence type="ECO:0000313" key="20">
    <source>
        <dbReference type="EMBL" id="RXN08418.1"/>
    </source>
</evidence>
<dbReference type="InterPro" id="IPR000742">
    <property type="entry name" value="EGF"/>
</dbReference>
<dbReference type="GO" id="GO:0000049">
    <property type="term" value="F:tRNA binding"/>
    <property type="evidence" value="ECO:0007669"/>
    <property type="project" value="UniProtKB-UniRule"/>
</dbReference>
<evidence type="ECO:0000256" key="9">
    <source>
        <dbReference type="ARBA" id="ARBA00022889"/>
    </source>
</evidence>
<dbReference type="PROSITE" id="PS01186">
    <property type="entry name" value="EGF_2"/>
    <property type="match status" value="2"/>
</dbReference>
<dbReference type="InterPro" id="IPR001881">
    <property type="entry name" value="EGF-like_Ca-bd_dom"/>
</dbReference>
<dbReference type="SUPFAM" id="SSF49899">
    <property type="entry name" value="Concanavalin A-like lectins/glucanases"/>
    <property type="match status" value="1"/>
</dbReference>
<dbReference type="FunFam" id="2.40.50.140:FF:000047">
    <property type="entry name" value="tyrosine--tRNA ligase, cytoplasmic isoform X2"/>
    <property type="match status" value="1"/>
</dbReference>
<dbReference type="Gene3D" id="2.40.50.140">
    <property type="entry name" value="Nucleic acid-binding proteins"/>
    <property type="match status" value="1"/>
</dbReference>
<dbReference type="SMART" id="SM00137">
    <property type="entry name" value="MAM"/>
    <property type="match status" value="1"/>
</dbReference>
<evidence type="ECO:0000256" key="1">
    <source>
        <dbReference type="ARBA" id="ARBA00004496"/>
    </source>
</evidence>
<evidence type="ECO:0000259" key="18">
    <source>
        <dbReference type="PROSITE" id="PS50060"/>
    </source>
</evidence>
<keyword evidence="10" id="KW-0648">Protein biosynthesis</keyword>
<evidence type="ECO:0000256" key="16">
    <source>
        <dbReference type="SAM" id="SignalP"/>
    </source>
</evidence>
<evidence type="ECO:0000256" key="4">
    <source>
        <dbReference type="ARBA" id="ARBA00022536"/>
    </source>
</evidence>
<keyword evidence="9" id="KW-0130">Cell adhesion</keyword>
<dbReference type="Pfam" id="PF00629">
    <property type="entry name" value="MAM"/>
    <property type="match status" value="1"/>
</dbReference>
<dbReference type="SMART" id="SM00181">
    <property type="entry name" value="EGF"/>
    <property type="match status" value="3"/>
</dbReference>
<dbReference type="Gene3D" id="2.60.120.200">
    <property type="match status" value="1"/>
</dbReference>
<keyword evidence="3" id="KW-0963">Cytoplasm</keyword>
<dbReference type="CDD" id="cd00054">
    <property type="entry name" value="EGF_CA"/>
    <property type="match status" value="2"/>
</dbReference>
<dbReference type="SUPFAM" id="SSF57184">
    <property type="entry name" value="Growth factor receptor domain"/>
    <property type="match status" value="1"/>
</dbReference>
<gene>
    <name evidence="20" type="ORF">ROHU_031840</name>
</gene>
<dbReference type="PROSITE" id="PS50060">
    <property type="entry name" value="MAM_2"/>
    <property type="match status" value="1"/>
</dbReference>
<dbReference type="GO" id="GO:0005737">
    <property type="term" value="C:cytoplasm"/>
    <property type="evidence" value="ECO:0007669"/>
    <property type="project" value="UniProtKB-SubCell"/>
</dbReference>
<dbReference type="InterPro" id="IPR002547">
    <property type="entry name" value="tRNA-bd_dom"/>
</dbReference>
<dbReference type="Gene3D" id="2.10.25.10">
    <property type="entry name" value="Laminin"/>
    <property type="match status" value="3"/>
</dbReference>
<dbReference type="STRING" id="84645.A0A498LJ92"/>
<comment type="caution">
    <text evidence="20">The sequence shown here is derived from an EMBL/GenBank/DDBJ whole genome shotgun (WGS) entry which is preliminary data.</text>
</comment>
<dbReference type="PROSITE" id="PS50886">
    <property type="entry name" value="TRBD"/>
    <property type="match status" value="1"/>
</dbReference>
<dbReference type="PROSITE" id="PS00022">
    <property type="entry name" value="EGF_1"/>
    <property type="match status" value="1"/>
</dbReference>
<dbReference type="InterPro" id="IPR000998">
    <property type="entry name" value="MAM_dom"/>
</dbReference>
<evidence type="ECO:0000256" key="14">
    <source>
        <dbReference type="SAM" id="Coils"/>
    </source>
</evidence>
<dbReference type="GO" id="GO:0006412">
    <property type="term" value="P:translation"/>
    <property type="evidence" value="ECO:0007669"/>
    <property type="project" value="UniProtKB-KW"/>
</dbReference>
<dbReference type="InterPro" id="IPR018097">
    <property type="entry name" value="EGF_Ca-bd_CS"/>
</dbReference>
<dbReference type="PANTHER" id="PTHR11586:SF42">
    <property type="entry name" value="AMINOACYL TRNA SYNTHASE COMPLEX-INTERACTING MULTIFUNCTIONAL PROTEIN 1"/>
    <property type="match status" value="1"/>
</dbReference>
<evidence type="ECO:0000256" key="8">
    <source>
        <dbReference type="ARBA" id="ARBA00022884"/>
    </source>
</evidence>
<evidence type="ECO:0000256" key="5">
    <source>
        <dbReference type="ARBA" id="ARBA00022555"/>
    </source>
</evidence>
<evidence type="ECO:0000256" key="2">
    <source>
        <dbReference type="ARBA" id="ARBA00009738"/>
    </source>
</evidence>
<feature type="domain" description="TRNA-binding" evidence="19">
    <location>
        <begin position="461"/>
        <end position="562"/>
    </location>
</feature>
<evidence type="ECO:0000313" key="21">
    <source>
        <dbReference type="Proteomes" id="UP000290572"/>
    </source>
</evidence>
<feature type="compositionally biased region" description="Polar residues" evidence="15">
    <location>
        <begin position="409"/>
        <end position="423"/>
    </location>
</feature>
<sequence length="622" mass="69561">MDVTLFFSVVCVICAAAGSETIRSSRPLLLSDGLCQYGWTRNLKGQCRPVCESGCKHGECVGPDQCRCHPGFTGKTCNQDVNECAFRPCKYRCMNTPGSYKCYCLNGYMMMADGTCRNVDECVTGQASCPRFRKCVNTFGSYVCRCHEGFELRHINGKYHCTVPRYENNLFDWDFDVELGNTEEFIRDDPAAAVVSCSFDEGLCIWMTDSEGDLKWEIKDDPAGGRYLSVPEATNRRSVKGARLTVPLAPPTKAWQGGDLCLSFRHRLHGHHIGSLQVFVRKGRSHNPSIWNRTGGHGWRHAHITLEGRGLVDMSDNRPHGSRSDPPDQDQMMEYFTQQVLYLKEKAMLQTSVREEKKLLVENAKLKKDIDDLKKLLHETQKRKAVKLHQERVLTATIATKTALLGETTPPSQTAPSTRSETSAVHARHDGRRRRDRRGLDAAHLNSSESACALIREQKPDVSRLDLRVGRILDVRKHPDSASLYVQEVELGEPAPRTVVSGLTNHMPPEQLVGCLVVLLCNVRPMKVRGVQSQARLLCAVNQEIMEPLTPPTTAQPGDKVTFENYPGEPEKELNPKQRIWERLQPDLCIDSKGVATYKGVAFQVRGKGLCRAPSISNGGIK</sequence>
<dbReference type="Pfam" id="PF01588">
    <property type="entry name" value="tRNA_bind"/>
    <property type="match status" value="1"/>
</dbReference>
<dbReference type="GO" id="GO:0030855">
    <property type="term" value="P:epithelial cell differentiation"/>
    <property type="evidence" value="ECO:0007669"/>
    <property type="project" value="UniProtKB-ARBA"/>
</dbReference>
<accession>A0A498LJ92</accession>
<dbReference type="GO" id="GO:0016020">
    <property type="term" value="C:membrane"/>
    <property type="evidence" value="ECO:0007669"/>
    <property type="project" value="InterPro"/>
</dbReference>
<evidence type="ECO:0000256" key="15">
    <source>
        <dbReference type="SAM" id="MobiDB-lite"/>
    </source>
</evidence>
<dbReference type="AlphaFoldDB" id="A0A498LJ92"/>
<name>A0A498LJ92_LABRO</name>
<proteinExistence type="inferred from homology"/>
<feature type="signal peptide" evidence="16">
    <location>
        <begin position="1"/>
        <end position="19"/>
    </location>
</feature>
<dbReference type="FunFam" id="2.10.25.10:FF:000038">
    <property type="entry name" value="Fibrillin 2"/>
    <property type="match status" value="1"/>
</dbReference>
<evidence type="ECO:0000256" key="12">
    <source>
        <dbReference type="PROSITE-ProRule" id="PRU00076"/>
    </source>
</evidence>
<keyword evidence="21" id="KW-1185">Reference proteome</keyword>
<feature type="domain" description="EGF-like" evidence="17">
    <location>
        <begin position="80"/>
        <end position="117"/>
    </location>
</feature>
<keyword evidence="8 13" id="KW-0694">RNA-binding</keyword>
<reference evidence="20 21" key="1">
    <citation type="submission" date="2018-03" db="EMBL/GenBank/DDBJ databases">
        <title>Draft genome sequence of Rohu Carp (Labeo rohita).</title>
        <authorList>
            <person name="Das P."/>
            <person name="Kushwaha B."/>
            <person name="Joshi C.G."/>
            <person name="Kumar D."/>
            <person name="Nagpure N.S."/>
            <person name="Sahoo L."/>
            <person name="Das S.P."/>
            <person name="Bit A."/>
            <person name="Patnaik S."/>
            <person name="Meher P.K."/>
            <person name="Jayasankar P."/>
            <person name="Koringa P.G."/>
            <person name="Patel N.V."/>
            <person name="Hinsu A.T."/>
            <person name="Kumar R."/>
            <person name="Pandey M."/>
            <person name="Agarwal S."/>
            <person name="Srivastava S."/>
            <person name="Singh M."/>
            <person name="Iquebal M.A."/>
            <person name="Jaiswal S."/>
            <person name="Angadi U.B."/>
            <person name="Kumar N."/>
            <person name="Raza M."/>
            <person name="Shah T.M."/>
            <person name="Rai A."/>
            <person name="Jena J.K."/>
        </authorList>
    </citation>
    <scope>NUCLEOTIDE SEQUENCE [LARGE SCALE GENOMIC DNA]</scope>
    <source>
        <strain evidence="20">DASCIFA01</strain>
        <tissue evidence="20">Testis</tissue>
    </source>
</reference>
<evidence type="ECO:0000256" key="13">
    <source>
        <dbReference type="PROSITE-ProRule" id="PRU00209"/>
    </source>
</evidence>
<evidence type="ECO:0000256" key="3">
    <source>
        <dbReference type="ARBA" id="ARBA00022490"/>
    </source>
</evidence>
<keyword evidence="4 12" id="KW-0245">EGF-like domain</keyword>
<dbReference type="InterPro" id="IPR000152">
    <property type="entry name" value="EGF-type_Asp/Asn_hydroxyl_site"/>
</dbReference>
<dbReference type="Proteomes" id="UP000290572">
    <property type="component" value="Unassembled WGS sequence"/>
</dbReference>
<dbReference type="InterPro" id="IPR009030">
    <property type="entry name" value="Growth_fac_rcpt_cys_sf"/>
</dbReference>
<dbReference type="InterPro" id="IPR012340">
    <property type="entry name" value="NA-bd_OB-fold"/>
</dbReference>
<dbReference type="SMART" id="SM00179">
    <property type="entry name" value="EGF_CA"/>
    <property type="match status" value="2"/>
</dbReference>
<comment type="caution">
    <text evidence="12">Lacks conserved residue(s) required for the propagation of feature annotation.</text>
</comment>
<dbReference type="CDD" id="cd06263">
    <property type="entry name" value="MAM"/>
    <property type="match status" value="1"/>
</dbReference>
<dbReference type="CDD" id="cd02799">
    <property type="entry name" value="tRNA_bind_EMAP-II_like"/>
    <property type="match status" value="1"/>
</dbReference>
<organism evidence="20 21">
    <name type="scientific">Labeo rohita</name>
    <name type="common">Indian major carp</name>
    <name type="synonym">Cyprinus rohita</name>
    <dbReference type="NCBI Taxonomy" id="84645"/>
    <lineage>
        <taxon>Eukaryota</taxon>
        <taxon>Metazoa</taxon>
        <taxon>Chordata</taxon>
        <taxon>Craniata</taxon>
        <taxon>Vertebrata</taxon>
        <taxon>Euteleostomi</taxon>
        <taxon>Actinopterygii</taxon>
        <taxon>Neopterygii</taxon>
        <taxon>Teleostei</taxon>
        <taxon>Ostariophysi</taxon>
        <taxon>Cypriniformes</taxon>
        <taxon>Cyprinidae</taxon>
        <taxon>Labeoninae</taxon>
        <taxon>Labeonini</taxon>
        <taxon>Labeo</taxon>
    </lineage>
</organism>
<keyword evidence="6 16" id="KW-0732">Signal</keyword>
<dbReference type="InterPro" id="IPR013320">
    <property type="entry name" value="ConA-like_dom_sf"/>
</dbReference>
<dbReference type="GO" id="GO:0005509">
    <property type="term" value="F:calcium ion binding"/>
    <property type="evidence" value="ECO:0007669"/>
    <property type="project" value="InterPro"/>
</dbReference>
<dbReference type="PROSITE" id="PS00010">
    <property type="entry name" value="ASX_HYDROXYL"/>
    <property type="match status" value="2"/>
</dbReference>
<evidence type="ECO:0000256" key="6">
    <source>
        <dbReference type="ARBA" id="ARBA00022729"/>
    </source>
</evidence>
<evidence type="ECO:0000256" key="10">
    <source>
        <dbReference type="ARBA" id="ARBA00022917"/>
    </source>
</evidence>
<keyword evidence="14" id="KW-0175">Coiled coil</keyword>
<keyword evidence="11" id="KW-1015">Disulfide bond</keyword>
<dbReference type="InterPro" id="IPR049883">
    <property type="entry name" value="NOTCH1_EGF-like"/>
</dbReference>
<feature type="coiled-coil region" evidence="14">
    <location>
        <begin position="356"/>
        <end position="383"/>
    </location>
</feature>
<keyword evidence="7" id="KW-0677">Repeat</keyword>
<feature type="chain" id="PRO_5019760670" evidence="16">
    <location>
        <begin position="20"/>
        <end position="622"/>
    </location>
</feature>
<evidence type="ECO:0000259" key="17">
    <source>
        <dbReference type="PROSITE" id="PS50026"/>
    </source>
</evidence>
<dbReference type="GO" id="GO:0007155">
    <property type="term" value="P:cell adhesion"/>
    <property type="evidence" value="ECO:0007669"/>
    <property type="project" value="UniProtKB-KW"/>
</dbReference>
<dbReference type="PROSITE" id="PS01187">
    <property type="entry name" value="EGF_CA"/>
    <property type="match status" value="1"/>
</dbReference>
<dbReference type="EMBL" id="QBIY01013311">
    <property type="protein sequence ID" value="RXN08418.1"/>
    <property type="molecule type" value="Genomic_DNA"/>
</dbReference>
<dbReference type="PANTHER" id="PTHR11586">
    <property type="entry name" value="TRNA-AMINOACYLATION COFACTOR ARC1 FAMILY MEMBER"/>
    <property type="match status" value="1"/>
</dbReference>
<feature type="region of interest" description="Disordered" evidence="15">
    <location>
        <begin position="404"/>
        <end position="443"/>
    </location>
</feature>
<evidence type="ECO:0000256" key="11">
    <source>
        <dbReference type="ARBA" id="ARBA00023157"/>
    </source>
</evidence>
<feature type="domain" description="MAM" evidence="18">
    <location>
        <begin position="195"/>
        <end position="307"/>
    </location>
</feature>
<evidence type="ECO:0000259" key="19">
    <source>
        <dbReference type="PROSITE" id="PS50886"/>
    </source>
</evidence>
<keyword evidence="5 13" id="KW-0820">tRNA-binding</keyword>
<comment type="similarity">
    <text evidence="2">Belongs to the nephronectin family.</text>
</comment>
<dbReference type="SUPFAM" id="SSF50249">
    <property type="entry name" value="Nucleic acid-binding proteins"/>
    <property type="match status" value="1"/>
</dbReference>